<feature type="domain" description="FAD/NAD(P)-binding" evidence="8">
    <location>
        <begin position="8"/>
        <end position="299"/>
    </location>
</feature>
<dbReference type="EMBL" id="PGVD01000021">
    <property type="protein sequence ID" value="PLR98570.1"/>
    <property type="molecule type" value="Genomic_DNA"/>
</dbReference>
<dbReference type="PRINTS" id="PR00368">
    <property type="entry name" value="FADPNR"/>
</dbReference>
<dbReference type="GO" id="GO:0004324">
    <property type="term" value="F:ferredoxin-NADP+ reductase activity"/>
    <property type="evidence" value="ECO:0007669"/>
    <property type="project" value="UniProtKB-UniRule"/>
</dbReference>
<evidence type="ECO:0000256" key="6">
    <source>
        <dbReference type="HAMAP-Rule" id="MF_01685"/>
    </source>
</evidence>
<evidence type="ECO:0000256" key="1">
    <source>
        <dbReference type="ARBA" id="ARBA00011738"/>
    </source>
</evidence>
<feature type="transmembrane region" description="Helical" evidence="7">
    <location>
        <begin position="6"/>
        <end position="26"/>
    </location>
</feature>
<feature type="binding site" evidence="6">
    <location>
        <position position="90"/>
    </location>
    <ligand>
        <name>FAD</name>
        <dbReference type="ChEBI" id="CHEBI:57692"/>
    </ligand>
</feature>
<keyword evidence="3 6" id="KW-0274">FAD</keyword>
<gene>
    <name evidence="9" type="ORF">CU635_01695</name>
    <name evidence="10" type="ORF">CVD25_07540</name>
</gene>
<dbReference type="InterPro" id="IPR050097">
    <property type="entry name" value="Ferredoxin-NADP_redctase_2"/>
</dbReference>
<keyword evidence="7" id="KW-0472">Membrane</keyword>
<feature type="binding site" evidence="6">
    <location>
        <position position="37"/>
    </location>
    <ligand>
        <name>FAD</name>
        <dbReference type="ChEBI" id="CHEBI:57692"/>
    </ligand>
</feature>
<reference evidence="9 11" key="1">
    <citation type="submission" date="2017-11" db="EMBL/GenBank/DDBJ databases">
        <title>Comparitive Functional Genomics of Dry Heat Resistant strains isolated from the Viking Spacecraft.</title>
        <authorList>
            <person name="Seuylemezian A."/>
            <person name="Cooper K."/>
            <person name="Vaishampayan P."/>
        </authorList>
    </citation>
    <scope>NUCLEOTIDE SEQUENCE [LARGE SCALE GENOMIC DNA]</scope>
    <source>
        <strain evidence="9 11">M4.6</strain>
    </source>
</reference>
<comment type="similarity">
    <text evidence="6">Belongs to the ferredoxin--NADP reductase type 2 family.</text>
</comment>
<comment type="cofactor">
    <cofactor evidence="6">
        <name>FAD</name>
        <dbReference type="ChEBI" id="CHEBI:57692"/>
    </cofactor>
    <text evidence="6">Binds 1 FAD per subunit.</text>
</comment>
<dbReference type="Proteomes" id="UP000234951">
    <property type="component" value="Unassembled WGS sequence"/>
</dbReference>
<sequence>MVQWHQLYDVTIIGGGPVGLFAAYYCGMREMNTKIIEFLPHLGGKVSYFYPEKMIHDIGGIPQISGENFIKQLEQQAKTFDPTIILNQQVTELTKQEDGTFVLTSQSGEKHYTRTIILATGFGTLKTVKLDVENANDYEGKSLHYSVDKIDYFRDKHVLISGGGNSAVDWANALEPVARKVTVVHRRDEFGGLECNITAMRNSSISIMTPYTVTALTGEAGQLSSVTVSRLGTSATEEIIVDELLVNHGFDIDLGPIKNWGLEIENGTIKVDRNMKTSIDGIFAAGDVVNYTHKLKLIAGGFAEGPTAVNSAKAYLEPEQDLIALYSTHHHDELLRKHKKLAKA</sequence>
<dbReference type="EC" id="1.18.1.2" evidence="6"/>
<evidence type="ECO:0000256" key="4">
    <source>
        <dbReference type="ARBA" id="ARBA00022857"/>
    </source>
</evidence>
<dbReference type="RefSeq" id="WP_101575432.1">
    <property type="nucleotide sequence ID" value="NZ_PGVA01000003.1"/>
</dbReference>
<comment type="caution">
    <text evidence="6">Lacks conserved residue(s) required for the propagation of feature annotation.</text>
</comment>
<evidence type="ECO:0000259" key="8">
    <source>
        <dbReference type="Pfam" id="PF07992"/>
    </source>
</evidence>
<evidence type="ECO:0000313" key="9">
    <source>
        <dbReference type="EMBL" id="PLR86337.1"/>
    </source>
</evidence>
<proteinExistence type="inferred from homology"/>
<dbReference type="HAMAP" id="MF_01685">
    <property type="entry name" value="FENR2"/>
    <property type="match status" value="1"/>
</dbReference>
<keyword evidence="12" id="KW-1185">Reference proteome</keyword>
<evidence type="ECO:0000256" key="2">
    <source>
        <dbReference type="ARBA" id="ARBA00022630"/>
    </source>
</evidence>
<evidence type="ECO:0000256" key="5">
    <source>
        <dbReference type="ARBA" id="ARBA00023002"/>
    </source>
</evidence>
<dbReference type="Gene3D" id="3.50.50.60">
    <property type="entry name" value="FAD/NAD(P)-binding domain"/>
    <property type="match status" value="2"/>
</dbReference>
<evidence type="ECO:0000313" key="10">
    <source>
        <dbReference type="EMBL" id="PLR98570.1"/>
    </source>
</evidence>
<dbReference type="GO" id="GO:0050661">
    <property type="term" value="F:NADP binding"/>
    <property type="evidence" value="ECO:0007669"/>
    <property type="project" value="UniProtKB-UniRule"/>
</dbReference>
<evidence type="ECO:0000256" key="7">
    <source>
        <dbReference type="SAM" id="Phobius"/>
    </source>
</evidence>
<dbReference type="InterPro" id="IPR022890">
    <property type="entry name" value="Fd--NADP_Rdtase_type_2"/>
</dbReference>
<feature type="binding site" evidence="6">
    <location>
        <position position="328"/>
    </location>
    <ligand>
        <name>FAD</name>
        <dbReference type="ChEBI" id="CHEBI:57692"/>
    </ligand>
</feature>
<comment type="caution">
    <text evidence="9">The sequence shown here is derived from an EMBL/GenBank/DDBJ whole genome shotgun (WGS) entry which is preliminary data.</text>
</comment>
<feature type="binding site" evidence="6">
    <location>
        <position position="125"/>
    </location>
    <ligand>
        <name>FAD</name>
        <dbReference type="ChEBI" id="CHEBI:57692"/>
    </ligand>
</feature>
<dbReference type="PRINTS" id="PR00469">
    <property type="entry name" value="PNDRDTASEII"/>
</dbReference>
<dbReference type="Proteomes" id="UP000235114">
    <property type="component" value="Unassembled WGS sequence"/>
</dbReference>
<dbReference type="PANTHER" id="PTHR48105">
    <property type="entry name" value="THIOREDOXIN REDUCTASE 1-RELATED-RELATED"/>
    <property type="match status" value="1"/>
</dbReference>
<name>A0A2N5GS15_9BACI</name>
<protein>
    <recommendedName>
        <fullName evidence="6">Ferredoxin--NADP reductase</fullName>
        <shortName evidence="6">FNR</shortName>
        <shortName evidence="6">Fd-NADP(+) reductase</shortName>
        <ecNumber evidence="6">1.18.1.2</ecNumber>
    </recommendedName>
</protein>
<evidence type="ECO:0000313" key="11">
    <source>
        <dbReference type="Proteomes" id="UP000234951"/>
    </source>
</evidence>
<evidence type="ECO:0000256" key="3">
    <source>
        <dbReference type="ARBA" id="ARBA00022827"/>
    </source>
</evidence>
<keyword evidence="7" id="KW-0812">Transmembrane</keyword>
<dbReference type="AlphaFoldDB" id="A0A2N5GS15"/>
<feature type="binding site" evidence="6">
    <location>
        <position position="45"/>
    </location>
    <ligand>
        <name>FAD</name>
        <dbReference type="ChEBI" id="CHEBI:57692"/>
    </ligand>
</feature>
<comment type="subunit">
    <text evidence="1 6">Homodimer.</text>
</comment>
<dbReference type="SUPFAM" id="SSF51905">
    <property type="entry name" value="FAD/NAD(P)-binding domain"/>
    <property type="match status" value="1"/>
</dbReference>
<keyword evidence="5 6" id="KW-0560">Oxidoreductase</keyword>
<dbReference type="InterPro" id="IPR036188">
    <property type="entry name" value="FAD/NAD-bd_sf"/>
</dbReference>
<organism evidence="9 11">
    <name type="scientific">Bacillus canaveralius</name>
    <dbReference type="NCBI Taxonomy" id="1403243"/>
    <lineage>
        <taxon>Bacteria</taxon>
        <taxon>Bacillati</taxon>
        <taxon>Bacillota</taxon>
        <taxon>Bacilli</taxon>
        <taxon>Bacillales</taxon>
        <taxon>Bacillaceae</taxon>
        <taxon>Bacillus</taxon>
    </lineage>
</organism>
<dbReference type="OrthoDB" id="9806179at2"/>
<evidence type="ECO:0000313" key="12">
    <source>
        <dbReference type="Proteomes" id="UP000235114"/>
    </source>
</evidence>
<keyword evidence="4 6" id="KW-0521">NADP</keyword>
<reference evidence="10 12" key="2">
    <citation type="submission" date="2017-12" db="EMBL/GenBank/DDBJ databases">
        <title>Comparative Functional Genomics of Dry Heat Resistant strains isolated from the Viking Spacecraft.</title>
        <authorList>
            <person name="Seuylemezian A."/>
            <person name="Cooper K."/>
            <person name="Vaishampayan P."/>
        </authorList>
    </citation>
    <scope>NUCLEOTIDE SEQUENCE [LARGE SCALE GENOMIC DNA]</scope>
    <source>
        <strain evidence="10 12">ATCC 29669</strain>
    </source>
</reference>
<dbReference type="InterPro" id="IPR023753">
    <property type="entry name" value="FAD/NAD-binding_dom"/>
</dbReference>
<dbReference type="Pfam" id="PF07992">
    <property type="entry name" value="Pyr_redox_2"/>
    <property type="match status" value="1"/>
</dbReference>
<keyword evidence="2 6" id="KW-0285">Flavoprotein</keyword>
<dbReference type="GO" id="GO:0050660">
    <property type="term" value="F:flavin adenine dinucleotide binding"/>
    <property type="evidence" value="ECO:0007669"/>
    <property type="project" value="UniProtKB-UniRule"/>
</dbReference>
<feature type="binding site" evidence="6">
    <location>
        <position position="287"/>
    </location>
    <ligand>
        <name>FAD</name>
        <dbReference type="ChEBI" id="CHEBI:57692"/>
    </ligand>
</feature>
<keyword evidence="7" id="KW-1133">Transmembrane helix</keyword>
<comment type="catalytic activity">
    <reaction evidence="6">
        <text>2 reduced [2Fe-2S]-[ferredoxin] + NADP(+) + H(+) = 2 oxidized [2Fe-2S]-[ferredoxin] + NADPH</text>
        <dbReference type="Rhea" id="RHEA:20125"/>
        <dbReference type="Rhea" id="RHEA-COMP:10000"/>
        <dbReference type="Rhea" id="RHEA-COMP:10001"/>
        <dbReference type="ChEBI" id="CHEBI:15378"/>
        <dbReference type="ChEBI" id="CHEBI:33737"/>
        <dbReference type="ChEBI" id="CHEBI:33738"/>
        <dbReference type="ChEBI" id="CHEBI:57783"/>
        <dbReference type="ChEBI" id="CHEBI:58349"/>
        <dbReference type="EC" id="1.18.1.2"/>
    </reaction>
</comment>
<feature type="binding site" evidence="6">
    <location>
        <position position="50"/>
    </location>
    <ligand>
        <name>FAD</name>
        <dbReference type="ChEBI" id="CHEBI:57692"/>
    </ligand>
</feature>
<accession>A0A2N5GS15</accession>
<dbReference type="EMBL" id="PGVA01000003">
    <property type="protein sequence ID" value="PLR86337.1"/>
    <property type="molecule type" value="Genomic_DNA"/>
</dbReference>